<gene>
    <name evidence="2" type="ORF">RHO25_002470</name>
</gene>
<dbReference type="Proteomes" id="UP001302367">
    <property type="component" value="Chromosome 2"/>
</dbReference>
<keyword evidence="1" id="KW-0472">Membrane</keyword>
<reference evidence="2 3" key="1">
    <citation type="submission" date="2023-09" db="EMBL/GenBank/DDBJ databases">
        <title>Complete-Gapless Cercospora beticola genome.</title>
        <authorList>
            <person name="Wyatt N.A."/>
            <person name="Spanner R.E."/>
            <person name="Bolton M.D."/>
        </authorList>
    </citation>
    <scope>NUCLEOTIDE SEQUENCE [LARGE SCALE GENOMIC DNA]</scope>
    <source>
        <strain evidence="2">Cb09-40</strain>
    </source>
</reference>
<proteinExistence type="predicted"/>
<evidence type="ECO:0000313" key="2">
    <source>
        <dbReference type="EMBL" id="WPA97859.1"/>
    </source>
</evidence>
<feature type="transmembrane region" description="Helical" evidence="1">
    <location>
        <begin position="469"/>
        <end position="492"/>
    </location>
</feature>
<dbReference type="PANTHER" id="PTHR35395:SF1">
    <property type="entry name" value="DUF6536 DOMAIN-CONTAINING PROTEIN"/>
    <property type="match status" value="1"/>
</dbReference>
<dbReference type="PANTHER" id="PTHR35395">
    <property type="entry name" value="DUF6536 DOMAIN-CONTAINING PROTEIN"/>
    <property type="match status" value="1"/>
</dbReference>
<feature type="transmembrane region" description="Helical" evidence="1">
    <location>
        <begin position="229"/>
        <end position="253"/>
    </location>
</feature>
<dbReference type="GeneID" id="35429130"/>
<dbReference type="EMBL" id="CP134185">
    <property type="protein sequence ID" value="WPA97859.1"/>
    <property type="molecule type" value="Genomic_DNA"/>
</dbReference>
<accession>A0ABZ0NEF6</accession>
<keyword evidence="3" id="KW-1185">Reference proteome</keyword>
<dbReference type="RefSeq" id="XP_023455263.2">
    <property type="nucleotide sequence ID" value="XM_023598045.2"/>
</dbReference>
<feature type="transmembrane region" description="Helical" evidence="1">
    <location>
        <begin position="512"/>
        <end position="539"/>
    </location>
</feature>
<protein>
    <submittedName>
        <fullName evidence="2">Uncharacterized protein</fullName>
    </submittedName>
</protein>
<keyword evidence="1" id="KW-1133">Transmembrane helix</keyword>
<keyword evidence="1" id="KW-0812">Transmembrane</keyword>
<organism evidence="2 3">
    <name type="scientific">Cercospora beticola</name>
    <name type="common">Sugarbeet leaf spot fungus</name>
    <dbReference type="NCBI Taxonomy" id="122368"/>
    <lineage>
        <taxon>Eukaryota</taxon>
        <taxon>Fungi</taxon>
        <taxon>Dikarya</taxon>
        <taxon>Ascomycota</taxon>
        <taxon>Pezizomycotina</taxon>
        <taxon>Dothideomycetes</taxon>
        <taxon>Dothideomycetidae</taxon>
        <taxon>Mycosphaerellales</taxon>
        <taxon>Mycosphaerellaceae</taxon>
        <taxon>Cercospora</taxon>
    </lineage>
</organism>
<feature type="transmembrane region" description="Helical" evidence="1">
    <location>
        <begin position="342"/>
        <end position="361"/>
    </location>
</feature>
<evidence type="ECO:0000256" key="1">
    <source>
        <dbReference type="SAM" id="Phobius"/>
    </source>
</evidence>
<name>A0ABZ0NEF6_CERBT</name>
<evidence type="ECO:0000313" key="3">
    <source>
        <dbReference type="Proteomes" id="UP001302367"/>
    </source>
</evidence>
<sequence>MYMCKVYAQVLLLNSGSSHRILILLESRGDVASPGRFWRSAVYRSTFYTILQIFKQLYSIENAQLVTATAGILRSDKIDFEAFSKQLSAGLEDSSDLFAYNSSLATRLRSMHLADEAAFVRLEAQQCLDVYGSDLLTEHSHVFAIVDPSVKVNETDSDRSGEYSDVLNWADLGISGAAAENTPMYWPSSISDLVHETQRDSHSHSWLLSGKYLEYCMAKREPGHCKVQFSTYILVGIIVCNFIKMSVMVWHLWHQRSGSLVTFGDALASWLQDVDDNTMGNCLIDKSSVRDEREDRFDQLATQPQKRSLVRRGYLQPSALGQKARKPTKKRRWAAAVDIEQWVPSLAICIVSLCAAAFFLIRATRDPERLSIQEAIAAGKFFVEDTTSTLETKLPTNGTKGFIASVLLVKTPQIVLSCCYLGFNGLLTSMHLAYEFSGYAIVRKGLRVTEPRGTQRTTYWLQLPFKYSLPLLVTTALLHWLISQSLFLVRVVPYRAGFGAQTIEPLVADESGVGISLVPMLVAVVLAFCLLLIVVGLGFRKLASNMPIAGSCSFALATAVHRPQEDEKASTLPLMWGEIPRMGTQELGHCSFTSEEVVELEPNRKYAGCRQGLTA</sequence>